<comment type="cofactor">
    <cofactor evidence="1">
        <name>Mg(2+)</name>
        <dbReference type="ChEBI" id="CHEBI:18420"/>
    </cofactor>
</comment>
<dbReference type="PANTHER" id="PTHR31739">
    <property type="entry name" value="ENT-COPALYL DIPHOSPHATE SYNTHASE, CHLOROPLASTIC"/>
    <property type="match status" value="1"/>
</dbReference>
<keyword evidence="3" id="KW-0460">Magnesium</keyword>
<evidence type="ECO:0000313" key="5">
    <source>
        <dbReference type="Proteomes" id="UP001412067"/>
    </source>
</evidence>
<name>A0ABR2LF30_9ASPA</name>
<evidence type="ECO:0000313" key="4">
    <source>
        <dbReference type="EMBL" id="KAK8939592.1"/>
    </source>
</evidence>
<evidence type="ECO:0000256" key="2">
    <source>
        <dbReference type="ARBA" id="ARBA00022723"/>
    </source>
</evidence>
<dbReference type="InterPro" id="IPR050148">
    <property type="entry name" value="Terpene_synthase-like"/>
</dbReference>
<evidence type="ECO:0000256" key="3">
    <source>
        <dbReference type="ARBA" id="ARBA00022842"/>
    </source>
</evidence>
<dbReference type="Gene3D" id="1.50.10.160">
    <property type="match status" value="1"/>
</dbReference>
<proteinExistence type="predicted"/>
<gene>
    <name evidence="4" type="ORF">KSP40_PGU017304</name>
</gene>
<keyword evidence="5" id="KW-1185">Reference proteome</keyword>
<dbReference type="InterPro" id="IPR008930">
    <property type="entry name" value="Terpenoid_cyclase/PrenylTrfase"/>
</dbReference>
<keyword evidence="2" id="KW-0479">Metal-binding</keyword>
<dbReference type="EMBL" id="JBBWWR010000020">
    <property type="protein sequence ID" value="KAK8939592.1"/>
    <property type="molecule type" value="Genomic_DNA"/>
</dbReference>
<evidence type="ECO:0000256" key="1">
    <source>
        <dbReference type="ARBA" id="ARBA00001946"/>
    </source>
</evidence>
<dbReference type="Proteomes" id="UP001412067">
    <property type="component" value="Unassembled WGS sequence"/>
</dbReference>
<accession>A0ABR2LF30</accession>
<sequence>MFTSLGDGDISPSAYDTAWIARIPAADDASKPHFPTTLEWIRKNQLKDGSWGDKDFFFLYDRLVCTLSCILTLTLWGQDEELIAKGTLHLFELFQS</sequence>
<organism evidence="4 5">
    <name type="scientific">Platanthera guangdongensis</name>
    <dbReference type="NCBI Taxonomy" id="2320717"/>
    <lineage>
        <taxon>Eukaryota</taxon>
        <taxon>Viridiplantae</taxon>
        <taxon>Streptophyta</taxon>
        <taxon>Embryophyta</taxon>
        <taxon>Tracheophyta</taxon>
        <taxon>Spermatophyta</taxon>
        <taxon>Magnoliopsida</taxon>
        <taxon>Liliopsida</taxon>
        <taxon>Asparagales</taxon>
        <taxon>Orchidaceae</taxon>
        <taxon>Orchidoideae</taxon>
        <taxon>Orchideae</taxon>
        <taxon>Orchidinae</taxon>
        <taxon>Platanthera</taxon>
    </lineage>
</organism>
<protein>
    <submittedName>
        <fullName evidence="4">Uncharacterized protein</fullName>
    </submittedName>
</protein>
<dbReference type="PANTHER" id="PTHR31739:SF4">
    <property type="entry name" value="ENT-COPALYL DIPHOSPHATE SYNTHASE, CHLOROPLASTIC"/>
    <property type="match status" value="1"/>
</dbReference>
<reference evidence="4 5" key="1">
    <citation type="journal article" date="2022" name="Nat. Plants">
        <title>Genomes of leafy and leafless Platanthera orchids illuminate the evolution of mycoheterotrophy.</title>
        <authorList>
            <person name="Li M.H."/>
            <person name="Liu K.W."/>
            <person name="Li Z."/>
            <person name="Lu H.C."/>
            <person name="Ye Q.L."/>
            <person name="Zhang D."/>
            <person name="Wang J.Y."/>
            <person name="Li Y.F."/>
            <person name="Zhong Z.M."/>
            <person name="Liu X."/>
            <person name="Yu X."/>
            <person name="Liu D.K."/>
            <person name="Tu X.D."/>
            <person name="Liu B."/>
            <person name="Hao Y."/>
            <person name="Liao X.Y."/>
            <person name="Jiang Y.T."/>
            <person name="Sun W.H."/>
            <person name="Chen J."/>
            <person name="Chen Y.Q."/>
            <person name="Ai Y."/>
            <person name="Zhai J.W."/>
            <person name="Wu S.S."/>
            <person name="Zhou Z."/>
            <person name="Hsiao Y.Y."/>
            <person name="Wu W.L."/>
            <person name="Chen Y.Y."/>
            <person name="Lin Y.F."/>
            <person name="Hsu J.L."/>
            <person name="Li C.Y."/>
            <person name="Wang Z.W."/>
            <person name="Zhao X."/>
            <person name="Zhong W.Y."/>
            <person name="Ma X.K."/>
            <person name="Ma L."/>
            <person name="Huang J."/>
            <person name="Chen G.Z."/>
            <person name="Huang M.Z."/>
            <person name="Huang L."/>
            <person name="Peng D.H."/>
            <person name="Luo Y.B."/>
            <person name="Zou S.Q."/>
            <person name="Chen S.P."/>
            <person name="Lan S."/>
            <person name="Tsai W.C."/>
            <person name="Van de Peer Y."/>
            <person name="Liu Z.J."/>
        </authorList>
    </citation>
    <scope>NUCLEOTIDE SEQUENCE [LARGE SCALE GENOMIC DNA]</scope>
    <source>
        <strain evidence="4">Lor288</strain>
    </source>
</reference>
<dbReference type="SUPFAM" id="SSF48239">
    <property type="entry name" value="Terpenoid cyclases/Protein prenyltransferases"/>
    <property type="match status" value="1"/>
</dbReference>
<comment type="caution">
    <text evidence="4">The sequence shown here is derived from an EMBL/GenBank/DDBJ whole genome shotgun (WGS) entry which is preliminary data.</text>
</comment>